<evidence type="ECO:0000313" key="8">
    <source>
        <dbReference type="Proteomes" id="UP000027920"/>
    </source>
</evidence>
<dbReference type="STRING" id="1182545.A0A072P5B6"/>
<dbReference type="Gene3D" id="3.90.1150.210">
    <property type="entry name" value="F-actin capping protein, beta subunit"/>
    <property type="match status" value="1"/>
</dbReference>
<organism evidence="7 8">
    <name type="scientific">Exophiala aquamarina CBS 119918</name>
    <dbReference type="NCBI Taxonomy" id="1182545"/>
    <lineage>
        <taxon>Eukaryota</taxon>
        <taxon>Fungi</taxon>
        <taxon>Dikarya</taxon>
        <taxon>Ascomycota</taxon>
        <taxon>Pezizomycotina</taxon>
        <taxon>Eurotiomycetes</taxon>
        <taxon>Chaetothyriomycetidae</taxon>
        <taxon>Chaetothyriales</taxon>
        <taxon>Herpotrichiellaceae</taxon>
        <taxon>Exophiala</taxon>
    </lineage>
</organism>
<dbReference type="GO" id="GO:0051015">
    <property type="term" value="F:actin filament binding"/>
    <property type="evidence" value="ECO:0007669"/>
    <property type="project" value="TreeGrafter"/>
</dbReference>
<dbReference type="Pfam" id="PF01267">
    <property type="entry name" value="F-actin_cap_A"/>
    <property type="match status" value="1"/>
</dbReference>
<evidence type="ECO:0000256" key="1">
    <source>
        <dbReference type="ARBA" id="ARBA00010479"/>
    </source>
</evidence>
<evidence type="ECO:0000256" key="6">
    <source>
        <dbReference type="RuleBase" id="RU365077"/>
    </source>
</evidence>
<evidence type="ECO:0000256" key="3">
    <source>
        <dbReference type="ARBA" id="ARBA00022467"/>
    </source>
</evidence>
<evidence type="ECO:0000256" key="4">
    <source>
        <dbReference type="ARBA" id="ARBA00023203"/>
    </source>
</evidence>
<dbReference type="InterPro" id="IPR042489">
    <property type="entry name" value="CapZ_alpha_1"/>
</dbReference>
<reference evidence="7 8" key="1">
    <citation type="submission" date="2013-03" db="EMBL/GenBank/DDBJ databases">
        <title>The Genome Sequence of Exophiala aquamarina CBS 119918.</title>
        <authorList>
            <consortium name="The Broad Institute Genomics Platform"/>
            <person name="Cuomo C."/>
            <person name="de Hoog S."/>
            <person name="Gorbushina A."/>
            <person name="Walker B."/>
            <person name="Young S.K."/>
            <person name="Zeng Q."/>
            <person name="Gargeya S."/>
            <person name="Fitzgerald M."/>
            <person name="Haas B."/>
            <person name="Abouelleil A."/>
            <person name="Allen A.W."/>
            <person name="Alvarado L."/>
            <person name="Arachchi H.M."/>
            <person name="Berlin A.M."/>
            <person name="Chapman S.B."/>
            <person name="Gainer-Dewar J."/>
            <person name="Goldberg J."/>
            <person name="Griggs A."/>
            <person name="Gujja S."/>
            <person name="Hansen M."/>
            <person name="Howarth C."/>
            <person name="Imamovic A."/>
            <person name="Ireland A."/>
            <person name="Larimer J."/>
            <person name="McCowan C."/>
            <person name="Murphy C."/>
            <person name="Pearson M."/>
            <person name="Poon T.W."/>
            <person name="Priest M."/>
            <person name="Roberts A."/>
            <person name="Saif S."/>
            <person name="Shea T."/>
            <person name="Sisk P."/>
            <person name="Sykes S."/>
            <person name="Wortman J."/>
            <person name="Nusbaum C."/>
            <person name="Birren B."/>
        </authorList>
    </citation>
    <scope>NUCLEOTIDE SEQUENCE [LARGE SCALE GENOMIC DNA]</scope>
    <source>
        <strain evidence="7 8">CBS 119918</strain>
    </source>
</reference>
<dbReference type="RefSeq" id="XP_013257073.1">
    <property type="nucleotide sequence ID" value="XM_013401619.1"/>
</dbReference>
<dbReference type="InterPro" id="IPR017865">
    <property type="entry name" value="F-actin_cap_asu_CS"/>
</dbReference>
<comment type="caution">
    <text evidence="7">The sequence shown here is derived from an EMBL/GenBank/DDBJ whole genome shotgun (WGS) entry which is preliminary data.</text>
</comment>
<dbReference type="InterPro" id="IPR002189">
    <property type="entry name" value="CapZ_alpha"/>
</dbReference>
<keyword evidence="8" id="KW-1185">Reference proteome</keyword>
<dbReference type="AlphaFoldDB" id="A0A072P5B6"/>
<dbReference type="GeneID" id="25284558"/>
<proteinExistence type="inferred from homology"/>
<name>A0A072P5B6_9EURO</name>
<dbReference type="GO" id="GO:0030479">
    <property type="term" value="C:actin cortical patch"/>
    <property type="evidence" value="ECO:0007669"/>
    <property type="project" value="TreeGrafter"/>
</dbReference>
<dbReference type="GO" id="GO:0030036">
    <property type="term" value="P:actin cytoskeleton organization"/>
    <property type="evidence" value="ECO:0007669"/>
    <property type="project" value="TreeGrafter"/>
</dbReference>
<dbReference type="PANTHER" id="PTHR10653:SF0">
    <property type="entry name" value="F-ACTIN-CAPPING PROTEIN SUBUNIT ALPHA"/>
    <property type="match status" value="1"/>
</dbReference>
<dbReference type="PANTHER" id="PTHR10653">
    <property type="entry name" value="F-ACTIN-CAPPING PROTEIN SUBUNIT ALPHA"/>
    <property type="match status" value="1"/>
</dbReference>
<comment type="similarity">
    <text evidence="1 6">Belongs to the F-actin-capping protein alpha subunit family.</text>
</comment>
<dbReference type="VEuPathDB" id="FungiDB:A1O9_09650"/>
<evidence type="ECO:0000313" key="7">
    <source>
        <dbReference type="EMBL" id="KEF54483.1"/>
    </source>
</evidence>
<dbReference type="Gene3D" id="3.30.1140.60">
    <property type="entry name" value="F-actin capping protein, alpha subunit"/>
    <property type="match status" value="1"/>
</dbReference>
<dbReference type="OrthoDB" id="340550at2759"/>
<keyword evidence="3 6" id="KW-0117">Actin capping</keyword>
<dbReference type="InterPro" id="IPR042276">
    <property type="entry name" value="CapZ_alpha/beta_2"/>
</dbReference>
<dbReference type="InterPro" id="IPR037282">
    <property type="entry name" value="CapZ_alpha/beta"/>
</dbReference>
<dbReference type="GO" id="GO:0008290">
    <property type="term" value="C:F-actin capping protein complex"/>
    <property type="evidence" value="ECO:0007669"/>
    <property type="project" value="UniProtKB-UniRule"/>
</dbReference>
<evidence type="ECO:0000256" key="5">
    <source>
        <dbReference type="ARBA" id="ARBA00025389"/>
    </source>
</evidence>
<evidence type="ECO:0000256" key="2">
    <source>
        <dbReference type="ARBA" id="ARBA00014038"/>
    </source>
</evidence>
<dbReference type="GO" id="GO:0051016">
    <property type="term" value="P:barbed-end actin filament capping"/>
    <property type="evidence" value="ECO:0007669"/>
    <property type="project" value="UniProtKB-UniRule"/>
</dbReference>
<dbReference type="PROSITE" id="PS00749">
    <property type="entry name" value="F_ACTIN_CAPPING_A_2"/>
    <property type="match status" value="1"/>
</dbReference>
<sequence>MGSTVDITSSFIEGAPPGELQDVVKDIKTLTSDNDPALIAKLKPAFQKYNEDQLIPVKVPGASDYLLITAYNRVPSSTNKYYDTQSSTSFDFDHITSQASGSQSYIHETSHSSLVQSILKSISTHFAEHYPSTHQSASASSSSGYTVAATPEDDKVAILLSTTRSSPKNFLSGRWRSTFLFDPASGTISGALKVDIHYYEDGNVALSTTKQIQDAAVDGGGDGASIVRKIAGIEKQYQEEVNRTFVGMNESSFKALRRQLPVTRQKIEWERVRGYGLGSDLRGEAKR</sequence>
<gene>
    <name evidence="7" type="ORF">A1O9_09650</name>
</gene>
<comment type="function">
    <text evidence="5 6">F-actin-capping proteins bind in a Ca(2+)-independent manner to the fast growing ends of actin filaments (barbed end) thereby blocking the exchange of subunits at these ends. Unlike other capping proteins (such as gelsolin and severin), these proteins do not sever actin filaments.</text>
</comment>
<keyword evidence="4 6" id="KW-0009">Actin-binding</keyword>
<protein>
    <recommendedName>
        <fullName evidence="2 6">F-actin-capping protein subunit alpha</fullName>
    </recommendedName>
</protein>
<dbReference type="PRINTS" id="PR00191">
    <property type="entry name" value="FACTINCAPA"/>
</dbReference>
<accession>A0A072P5B6</accession>
<comment type="subunit">
    <text evidence="6">Heterodimer of an alpha and a beta subunit.</text>
</comment>
<dbReference type="Proteomes" id="UP000027920">
    <property type="component" value="Unassembled WGS sequence"/>
</dbReference>
<dbReference type="EMBL" id="AMGV01000010">
    <property type="protein sequence ID" value="KEF54483.1"/>
    <property type="molecule type" value="Genomic_DNA"/>
</dbReference>
<dbReference type="SUPFAM" id="SSF90096">
    <property type="entry name" value="Subunits of heterodimeric actin filament capping protein Capz"/>
    <property type="match status" value="1"/>
</dbReference>
<dbReference type="HOGENOM" id="CLU_045161_0_0_1"/>